<evidence type="ECO:0000313" key="1">
    <source>
        <dbReference type="EMBL" id="PZA17256.1"/>
    </source>
</evidence>
<proteinExistence type="predicted"/>
<dbReference type="PANTHER" id="PTHR47017:SF1">
    <property type="entry name" value="ACYL-COA"/>
    <property type="match status" value="1"/>
</dbReference>
<protein>
    <submittedName>
        <fullName evidence="1">GNAT family N-acetyltransferase</fullName>
    </submittedName>
</protein>
<accession>A0A323V1B1</accession>
<dbReference type="InterPro" id="IPR007434">
    <property type="entry name" value="FemAB-like"/>
</dbReference>
<dbReference type="Gene3D" id="3.40.630.30">
    <property type="match status" value="1"/>
</dbReference>
<dbReference type="PANTHER" id="PTHR47017">
    <property type="entry name" value="ACYL-COA"/>
    <property type="match status" value="1"/>
</dbReference>
<name>A0A323V1B1_9RHOO</name>
<dbReference type="AlphaFoldDB" id="A0A323V1B1"/>
<dbReference type="SUPFAM" id="SSF55729">
    <property type="entry name" value="Acyl-CoA N-acyltransferases (Nat)"/>
    <property type="match status" value="1"/>
</dbReference>
<keyword evidence="2" id="KW-1185">Reference proteome</keyword>
<dbReference type="Pfam" id="PF04339">
    <property type="entry name" value="FemAB_like"/>
    <property type="match status" value="1"/>
</dbReference>
<comment type="caution">
    <text evidence="1">The sequence shown here is derived from an EMBL/GenBank/DDBJ whole genome shotgun (WGS) entry which is preliminary data.</text>
</comment>
<keyword evidence="1" id="KW-0808">Transferase</keyword>
<organism evidence="1 2">
    <name type="scientific">Parazoarcus communis SWub3 = DSM 12120</name>
    <dbReference type="NCBI Taxonomy" id="1121029"/>
    <lineage>
        <taxon>Bacteria</taxon>
        <taxon>Pseudomonadati</taxon>
        <taxon>Pseudomonadota</taxon>
        <taxon>Betaproteobacteria</taxon>
        <taxon>Rhodocyclales</taxon>
        <taxon>Zoogloeaceae</taxon>
        <taxon>Parazoarcus</taxon>
    </lineage>
</organism>
<gene>
    <name evidence="1" type="ORF">DNK49_08500</name>
</gene>
<dbReference type="OrthoDB" id="9776898at2"/>
<dbReference type="Proteomes" id="UP000248259">
    <property type="component" value="Unassembled WGS sequence"/>
</dbReference>
<reference evidence="1 2" key="1">
    <citation type="submission" date="2018-06" db="EMBL/GenBank/DDBJ databases">
        <title>Azoarcus communis strain SWub3 genome.</title>
        <authorList>
            <person name="Zorraquino Salvo V."/>
            <person name="Toubiana D."/>
            <person name="Blumwald E."/>
        </authorList>
    </citation>
    <scope>NUCLEOTIDE SEQUENCE [LARGE SCALE GENOMIC DNA]</scope>
    <source>
        <strain evidence="1 2">SWub3</strain>
    </source>
</reference>
<evidence type="ECO:0000313" key="2">
    <source>
        <dbReference type="Proteomes" id="UP000248259"/>
    </source>
</evidence>
<dbReference type="EMBL" id="QKOE01000004">
    <property type="protein sequence ID" value="PZA17256.1"/>
    <property type="molecule type" value="Genomic_DNA"/>
</dbReference>
<dbReference type="GO" id="GO:0016740">
    <property type="term" value="F:transferase activity"/>
    <property type="evidence" value="ECO:0007669"/>
    <property type="project" value="UniProtKB-KW"/>
</dbReference>
<dbReference type="RefSeq" id="WP_110523899.1">
    <property type="nucleotide sequence ID" value="NZ_QKOE01000004.1"/>
</dbReference>
<sequence>MTSRPANGFALLDHLADLPAAQWDALTDGQPCTSHAFLDTLETTGCVGGDTGWVPRHATLWRNGALIAAMPLYEKHHSYGEYVFDWAWAEAYHRHGLAYYPKWLAALPFCPVPGMRLLGVDDAARRDLLGAVMAMVTESGQSSFHLLFPTEQEGEWLREAGLMLRQGVQFHWNNAGYADFDGFLAHLNHEKRKKIRQDRRRAAAHGLSLRWEDGHSARTEDWRFFYHCYATTYAQHRSTPYLTPDFFTELARRLPDGVRLVLAERDGQPVAAAFFLCDQQALYGRYWGALEHLPCLHFELCYYQAIDYCIRHGLQRFEGGAQGEHKLSRGLEPVPTRSAHWIADPRFRDAVDRFLARETEGMRFYMDELSERSPFRNETG</sequence>
<dbReference type="InterPro" id="IPR016181">
    <property type="entry name" value="Acyl_CoA_acyltransferase"/>
</dbReference>